<dbReference type="PANTHER" id="PTHR44845">
    <property type="entry name" value="CARRIER DOMAIN-CONTAINING PROTEIN"/>
    <property type="match status" value="1"/>
</dbReference>
<reference evidence="4 5" key="1">
    <citation type="submission" date="2024-05" db="EMBL/GenBank/DDBJ databases">
        <authorList>
            <person name="Zhao H."/>
            <person name="Xu Y."/>
            <person name="Lin S."/>
            <person name="Spain J.C."/>
            <person name="Zhou N.-Y."/>
        </authorList>
    </citation>
    <scope>NUCLEOTIDE SEQUENCE [LARGE SCALE GENOMIC DNA]</scope>
    <source>
        <strain evidence="4 5">NEAU-NG30</strain>
    </source>
</reference>
<name>A0ABV0LBG9_9PSEU</name>
<evidence type="ECO:0000256" key="2">
    <source>
        <dbReference type="ARBA" id="ARBA00022553"/>
    </source>
</evidence>
<feature type="domain" description="Carrier" evidence="3">
    <location>
        <begin position="1"/>
        <end position="74"/>
    </location>
</feature>
<dbReference type="PROSITE" id="PS50075">
    <property type="entry name" value="CARRIER"/>
    <property type="match status" value="1"/>
</dbReference>
<dbReference type="EMBL" id="JBDZYD010000004">
    <property type="protein sequence ID" value="MEQ0559647.1"/>
    <property type="molecule type" value="Genomic_DNA"/>
</dbReference>
<dbReference type="InterPro" id="IPR036291">
    <property type="entry name" value="NAD(P)-bd_dom_sf"/>
</dbReference>
<dbReference type="SUPFAM" id="SSF47336">
    <property type="entry name" value="ACP-like"/>
    <property type="match status" value="1"/>
</dbReference>
<dbReference type="Proteomes" id="UP001440984">
    <property type="component" value="Unassembled WGS sequence"/>
</dbReference>
<evidence type="ECO:0000313" key="4">
    <source>
        <dbReference type="EMBL" id="MEQ0559647.1"/>
    </source>
</evidence>
<dbReference type="InterPro" id="IPR036736">
    <property type="entry name" value="ACP-like_sf"/>
</dbReference>
<evidence type="ECO:0000259" key="3">
    <source>
        <dbReference type="PROSITE" id="PS50075"/>
    </source>
</evidence>
<dbReference type="InterPro" id="IPR009081">
    <property type="entry name" value="PP-bd_ACP"/>
</dbReference>
<keyword evidence="2" id="KW-0597">Phosphoprotein</keyword>
<dbReference type="InterPro" id="IPR013120">
    <property type="entry name" value="FAR_NAD-bd"/>
</dbReference>
<dbReference type="Gene3D" id="3.40.50.720">
    <property type="entry name" value="NAD(P)-binding Rossmann-like Domain"/>
    <property type="match status" value="1"/>
</dbReference>
<proteinExistence type="predicted"/>
<comment type="caution">
    <text evidence="4">The sequence shown here is derived from an EMBL/GenBank/DDBJ whole genome shotgun (WGS) entry which is preliminary data.</text>
</comment>
<dbReference type="RefSeq" id="WP_348949885.1">
    <property type="nucleotide sequence ID" value="NZ_JBDZYD010000004.1"/>
</dbReference>
<dbReference type="Pfam" id="PF07993">
    <property type="entry name" value="NAD_binding_4"/>
    <property type="match status" value="1"/>
</dbReference>
<accession>A0ABV0LBG9</accession>
<dbReference type="PANTHER" id="PTHR44845:SF6">
    <property type="entry name" value="BETA-ALANINE-ACTIVATING ENZYME"/>
    <property type="match status" value="1"/>
</dbReference>
<keyword evidence="5" id="KW-1185">Reference proteome</keyword>
<dbReference type="Gene3D" id="1.10.1200.10">
    <property type="entry name" value="ACP-like"/>
    <property type="match status" value="1"/>
</dbReference>
<dbReference type="Pfam" id="PF00550">
    <property type="entry name" value="PP-binding"/>
    <property type="match status" value="1"/>
</dbReference>
<keyword evidence="1" id="KW-0596">Phosphopantetheine</keyword>
<evidence type="ECO:0000256" key="1">
    <source>
        <dbReference type="ARBA" id="ARBA00022450"/>
    </source>
</evidence>
<evidence type="ECO:0000313" key="5">
    <source>
        <dbReference type="Proteomes" id="UP001440984"/>
    </source>
</evidence>
<organism evidence="4 5">
    <name type="scientific">Amycolatopsis melonis</name>
    <dbReference type="NCBI Taxonomy" id="3156488"/>
    <lineage>
        <taxon>Bacteria</taxon>
        <taxon>Bacillati</taxon>
        <taxon>Actinomycetota</taxon>
        <taxon>Actinomycetes</taxon>
        <taxon>Pseudonocardiales</taxon>
        <taxon>Pseudonocardiaceae</taxon>
        <taxon>Amycolatopsis</taxon>
    </lineage>
</organism>
<dbReference type="SUPFAM" id="SSF51735">
    <property type="entry name" value="NAD(P)-binding Rossmann-fold domains"/>
    <property type="match status" value="1"/>
</dbReference>
<protein>
    <submittedName>
        <fullName evidence="4">SDR family oxidoreductase</fullName>
    </submittedName>
</protein>
<sequence length="471" mass="49654">MPEPEAVIRALFADVLGVSDVGPGTHLLEAGGDLAAATRLAGRIRAELGVALPLREFLKEPTPEGVAARFGVPRRSSGPVAPPLPAADAAIHAEITDRLRRITPTFSADSTAEPVLLTGATGFVGAFVLAHLLARGRTVTALVRGGEPRRGELVRHLENLGLWQDGYAARLTVVDGDLAAPALGLDRATHDELAGTIGRIIHCAAWVNHVLPYPLLAAANAHSAASILELAVTRRRKPVTYVSTRGVLTPENYPPEAEIAAGPVVALPPEADGYGRSKAVAEAYFARAAELGAAVTVVRIPGVFGDRDRHQIQPGDAWWSWTKATVLTGRYPSSYDLPGNELTQAVPADVIAHVIVDLARPSGEPGCRFVNAVPNRVCSTRDFVAGLREAGLAVEPMDDREWHLAVGRLDVDDVWVAAVAGQVATQPGIDLPQRLPRFSADDDPAVSRAVDAAAISTPQDLAGYVRTLAGS</sequence>
<gene>
    <name evidence="4" type="ORF">ABJI51_11235</name>
</gene>